<protein>
    <recommendedName>
        <fullName evidence="9 10">Adenylyl-sulfate kinase</fullName>
        <ecNumber evidence="9 10">2.7.1.25</ecNumber>
    </recommendedName>
    <alternativeName>
        <fullName evidence="9">APS kinase</fullName>
    </alternativeName>
    <alternativeName>
        <fullName evidence="9">ATP adenosine-5'-phosphosulfate 3'-phosphotransferase</fullName>
    </alternativeName>
    <alternativeName>
        <fullName evidence="9">Adenosine-5'-phosphosulfate kinase</fullName>
    </alternativeName>
</protein>
<dbReference type="AlphaFoldDB" id="A0A917K2T8"/>
<dbReference type="EC" id="2.7.1.25" evidence="9 10"/>
<evidence type="ECO:0000256" key="8">
    <source>
        <dbReference type="ARBA" id="ARBA00022840"/>
    </source>
</evidence>
<keyword evidence="14" id="KW-1185">Reference proteome</keyword>
<dbReference type="Gene3D" id="3.40.50.300">
    <property type="entry name" value="P-loop containing nucleotide triphosphate hydrolases"/>
    <property type="match status" value="1"/>
</dbReference>
<keyword evidence="8 9" id="KW-0067">ATP-binding</keyword>
<evidence type="ECO:0000313" key="14">
    <source>
        <dbReference type="Proteomes" id="UP000637695"/>
    </source>
</evidence>
<name>A0A917K2T8_9BACL</name>
<dbReference type="HAMAP" id="MF_00065">
    <property type="entry name" value="Adenylyl_sulf_kinase"/>
    <property type="match status" value="1"/>
</dbReference>
<dbReference type="GO" id="GO:0070814">
    <property type="term" value="P:hydrogen sulfide biosynthetic process"/>
    <property type="evidence" value="ECO:0007669"/>
    <property type="project" value="UniProtKB-UniRule"/>
</dbReference>
<feature type="active site" description="Phosphoserine intermediate" evidence="9">
    <location>
        <position position="106"/>
    </location>
</feature>
<dbReference type="InterPro" id="IPR059117">
    <property type="entry name" value="APS_kinase_dom"/>
</dbReference>
<keyword evidence="6 9" id="KW-0547">Nucleotide-binding</keyword>
<keyword evidence="7 9" id="KW-0418">Kinase</keyword>
<comment type="similarity">
    <text evidence="4 9 10">Belongs to the APS kinase family.</text>
</comment>
<evidence type="ECO:0000256" key="10">
    <source>
        <dbReference type="RuleBase" id="RU004347"/>
    </source>
</evidence>
<comment type="pathway">
    <text evidence="3 9 10">Sulfur metabolism; hydrogen sulfide biosynthesis; sulfite from sulfate: step 2/3.</text>
</comment>
<evidence type="ECO:0000256" key="6">
    <source>
        <dbReference type="ARBA" id="ARBA00022741"/>
    </source>
</evidence>
<evidence type="ECO:0000256" key="2">
    <source>
        <dbReference type="ARBA" id="ARBA00002632"/>
    </source>
</evidence>
<evidence type="ECO:0000256" key="3">
    <source>
        <dbReference type="ARBA" id="ARBA00004806"/>
    </source>
</evidence>
<reference evidence="13" key="2">
    <citation type="submission" date="2020-09" db="EMBL/GenBank/DDBJ databases">
        <authorList>
            <person name="Sun Q."/>
            <person name="Ohkuma M."/>
        </authorList>
    </citation>
    <scope>NUCLEOTIDE SEQUENCE</scope>
    <source>
        <strain evidence="13">JCM 18487</strain>
    </source>
</reference>
<evidence type="ECO:0000256" key="5">
    <source>
        <dbReference type="ARBA" id="ARBA00022679"/>
    </source>
</evidence>
<dbReference type="InterPro" id="IPR002891">
    <property type="entry name" value="APS"/>
</dbReference>
<evidence type="ECO:0000259" key="12">
    <source>
        <dbReference type="Pfam" id="PF01583"/>
    </source>
</evidence>
<comment type="function">
    <text evidence="2 9 10">Catalyzes the synthesis of activated sulfate.</text>
</comment>
<feature type="binding site" evidence="9">
    <location>
        <begin position="32"/>
        <end position="39"/>
    </location>
    <ligand>
        <name>ATP</name>
        <dbReference type="ChEBI" id="CHEBI:30616"/>
    </ligand>
</feature>
<gene>
    <name evidence="13" type="primary">yisZ</name>
    <name evidence="9" type="synonym">cysC</name>
    <name evidence="13" type="ORF">GCM10010885_04420</name>
</gene>
<accession>A0A917K2T8</accession>
<dbReference type="NCBIfam" id="NF003013">
    <property type="entry name" value="PRK03846.1"/>
    <property type="match status" value="1"/>
</dbReference>
<dbReference type="Pfam" id="PF01583">
    <property type="entry name" value="APS_kinase"/>
    <property type="match status" value="1"/>
</dbReference>
<feature type="domain" description="APS kinase" evidence="12">
    <location>
        <begin position="24"/>
        <end position="174"/>
    </location>
</feature>
<evidence type="ECO:0000313" key="13">
    <source>
        <dbReference type="EMBL" id="GGI97889.1"/>
    </source>
</evidence>
<comment type="caution">
    <text evidence="13">The sequence shown here is derived from an EMBL/GenBank/DDBJ whole genome shotgun (WGS) entry which is preliminary data.</text>
</comment>
<dbReference type="FunFam" id="3.40.50.300:FF:000212">
    <property type="entry name" value="Adenylyl-sulfate kinase"/>
    <property type="match status" value="1"/>
</dbReference>
<dbReference type="GO" id="GO:0000103">
    <property type="term" value="P:sulfate assimilation"/>
    <property type="evidence" value="ECO:0007669"/>
    <property type="project" value="UniProtKB-UniRule"/>
</dbReference>
<dbReference type="GO" id="GO:0004020">
    <property type="term" value="F:adenylylsulfate kinase activity"/>
    <property type="evidence" value="ECO:0007669"/>
    <property type="project" value="UniProtKB-UniRule"/>
</dbReference>
<dbReference type="InterPro" id="IPR027417">
    <property type="entry name" value="P-loop_NTPase"/>
</dbReference>
<dbReference type="NCBIfam" id="TIGR00455">
    <property type="entry name" value="apsK"/>
    <property type="match status" value="1"/>
</dbReference>
<dbReference type="RefSeq" id="WP_188880893.1">
    <property type="nucleotide sequence ID" value="NZ_BMOY01000004.1"/>
</dbReference>
<dbReference type="Proteomes" id="UP000637695">
    <property type="component" value="Unassembled WGS sequence"/>
</dbReference>
<keyword evidence="9" id="KW-0597">Phosphoprotein</keyword>
<evidence type="ECO:0000256" key="4">
    <source>
        <dbReference type="ARBA" id="ARBA00007008"/>
    </source>
</evidence>
<evidence type="ECO:0000256" key="1">
    <source>
        <dbReference type="ARBA" id="ARBA00001823"/>
    </source>
</evidence>
<evidence type="ECO:0000256" key="7">
    <source>
        <dbReference type="ARBA" id="ARBA00022777"/>
    </source>
</evidence>
<feature type="region of interest" description="Disordered" evidence="11">
    <location>
        <begin position="201"/>
        <end position="220"/>
    </location>
</feature>
<organism evidence="13 14">
    <name type="scientific">Alicyclobacillus cellulosilyticus</name>
    <dbReference type="NCBI Taxonomy" id="1003997"/>
    <lineage>
        <taxon>Bacteria</taxon>
        <taxon>Bacillati</taxon>
        <taxon>Bacillota</taxon>
        <taxon>Bacilli</taxon>
        <taxon>Bacillales</taxon>
        <taxon>Alicyclobacillaceae</taxon>
        <taxon>Alicyclobacillus</taxon>
    </lineage>
</organism>
<dbReference type="SUPFAM" id="SSF52540">
    <property type="entry name" value="P-loop containing nucleoside triphosphate hydrolases"/>
    <property type="match status" value="1"/>
</dbReference>
<reference evidence="13" key="1">
    <citation type="journal article" date="2014" name="Int. J. Syst. Evol. Microbiol.">
        <title>Complete genome sequence of Corynebacterium casei LMG S-19264T (=DSM 44701T), isolated from a smear-ripened cheese.</title>
        <authorList>
            <consortium name="US DOE Joint Genome Institute (JGI-PGF)"/>
            <person name="Walter F."/>
            <person name="Albersmeier A."/>
            <person name="Kalinowski J."/>
            <person name="Ruckert C."/>
        </authorList>
    </citation>
    <scope>NUCLEOTIDE SEQUENCE</scope>
    <source>
        <strain evidence="13">JCM 18487</strain>
    </source>
</reference>
<dbReference type="EMBL" id="BMOY01000004">
    <property type="protein sequence ID" value="GGI97889.1"/>
    <property type="molecule type" value="Genomic_DNA"/>
</dbReference>
<evidence type="ECO:0000256" key="9">
    <source>
        <dbReference type="HAMAP-Rule" id="MF_00065"/>
    </source>
</evidence>
<proteinExistence type="inferred from homology"/>
<evidence type="ECO:0000256" key="11">
    <source>
        <dbReference type="SAM" id="MobiDB-lite"/>
    </source>
</evidence>
<dbReference type="CDD" id="cd02027">
    <property type="entry name" value="APSK"/>
    <property type="match status" value="1"/>
</dbReference>
<sequence>MPDDIYWHAAKVSREMRERLAGHRGLCLWLTGMSGAGKSTLANAVEYRLYEMGVRTYLLDGDNIRHGLSRDLGFSERDRAENVRRVAEVARLFVDAGVVVLTALISPYRADREAARALFAPGRFIEVYVRCPLPVCEQRDPKGLYKKARAGLIPNFTGISAPYEPPAHPELVVDTAAWDIGKCVDVVVADLVRRLALADASPPGESAQEEVQADGQGRAR</sequence>
<keyword evidence="5 9" id="KW-0808">Transferase</keyword>
<dbReference type="PANTHER" id="PTHR11055">
    <property type="entry name" value="BIFUNCTIONAL 3'-PHOSPHOADENOSINE 5'-PHOSPHOSULFATE SYNTHASE"/>
    <property type="match status" value="1"/>
</dbReference>
<dbReference type="GO" id="GO:0005524">
    <property type="term" value="F:ATP binding"/>
    <property type="evidence" value="ECO:0007669"/>
    <property type="project" value="UniProtKB-UniRule"/>
</dbReference>
<dbReference type="PANTHER" id="PTHR11055:SF1">
    <property type="entry name" value="PAPS SYNTHETASE, ISOFORM D"/>
    <property type="match status" value="1"/>
</dbReference>
<comment type="catalytic activity">
    <reaction evidence="1 9 10">
        <text>adenosine 5'-phosphosulfate + ATP = 3'-phosphoadenylyl sulfate + ADP + H(+)</text>
        <dbReference type="Rhea" id="RHEA:24152"/>
        <dbReference type="ChEBI" id="CHEBI:15378"/>
        <dbReference type="ChEBI" id="CHEBI:30616"/>
        <dbReference type="ChEBI" id="CHEBI:58243"/>
        <dbReference type="ChEBI" id="CHEBI:58339"/>
        <dbReference type="ChEBI" id="CHEBI:456216"/>
        <dbReference type="EC" id="2.7.1.25"/>
    </reaction>
</comment>